<feature type="compositionally biased region" description="Polar residues" evidence="1">
    <location>
        <begin position="106"/>
        <end position="115"/>
    </location>
</feature>
<feature type="region of interest" description="Disordered" evidence="1">
    <location>
        <begin position="80"/>
        <end position="115"/>
    </location>
</feature>
<proteinExistence type="predicted"/>
<dbReference type="AlphaFoldDB" id="M8CL11"/>
<dbReference type="EnsemblPlants" id="EMT28082">
    <property type="protein sequence ID" value="EMT28082"/>
    <property type="gene ID" value="F775_19845"/>
</dbReference>
<dbReference type="PANTHER" id="PTHR46158:SF21">
    <property type="entry name" value="OS06G0340200 PROTEIN"/>
    <property type="match status" value="1"/>
</dbReference>
<evidence type="ECO:0000256" key="2">
    <source>
        <dbReference type="SAM" id="Phobius"/>
    </source>
</evidence>
<accession>M8CL11</accession>
<evidence type="ECO:0000313" key="3">
    <source>
        <dbReference type="EnsemblPlants" id="EMT28082"/>
    </source>
</evidence>
<reference evidence="3" key="1">
    <citation type="submission" date="2015-06" db="UniProtKB">
        <authorList>
            <consortium name="EnsemblPlants"/>
        </authorList>
    </citation>
    <scope>IDENTIFICATION</scope>
</reference>
<name>M8CL11_AEGTA</name>
<protein>
    <submittedName>
        <fullName evidence="3">Uncharacterized protein</fullName>
    </submittedName>
</protein>
<feature type="region of interest" description="Disordered" evidence="1">
    <location>
        <begin position="409"/>
        <end position="447"/>
    </location>
</feature>
<feature type="region of interest" description="Disordered" evidence="1">
    <location>
        <begin position="259"/>
        <end position="286"/>
    </location>
</feature>
<feature type="region of interest" description="Disordered" evidence="1">
    <location>
        <begin position="179"/>
        <end position="202"/>
    </location>
</feature>
<dbReference type="PANTHER" id="PTHR46158">
    <property type="entry name" value="OS02G0165000 PROTEIN"/>
    <property type="match status" value="1"/>
</dbReference>
<organism evidence="3">
    <name type="scientific">Aegilops tauschii</name>
    <name type="common">Tausch's goatgrass</name>
    <name type="synonym">Aegilops squarrosa</name>
    <dbReference type="NCBI Taxonomy" id="37682"/>
    <lineage>
        <taxon>Eukaryota</taxon>
        <taxon>Viridiplantae</taxon>
        <taxon>Streptophyta</taxon>
        <taxon>Embryophyta</taxon>
        <taxon>Tracheophyta</taxon>
        <taxon>Spermatophyta</taxon>
        <taxon>Magnoliopsida</taxon>
        <taxon>Liliopsida</taxon>
        <taxon>Poales</taxon>
        <taxon>Poaceae</taxon>
        <taxon>BOP clade</taxon>
        <taxon>Pooideae</taxon>
        <taxon>Triticodae</taxon>
        <taxon>Triticeae</taxon>
        <taxon>Triticinae</taxon>
        <taxon>Aegilops</taxon>
    </lineage>
</organism>
<feature type="transmembrane region" description="Helical" evidence="2">
    <location>
        <begin position="370"/>
        <end position="393"/>
    </location>
</feature>
<dbReference type="ExpressionAtlas" id="M8CL11">
    <property type="expression patterns" value="baseline"/>
</dbReference>
<keyword evidence="2" id="KW-0472">Membrane</keyword>
<keyword evidence="2" id="KW-0812">Transmembrane</keyword>
<sequence length="447" mass="47082">MSGIGSGYIPAAAGINHTGVGQPVAISSIVVVASPLVLLELATQTALAPPGRVAMAHHKQSQGAMGDDGGTLLSAAVDVDDHGQGQGLPVPDEDDDYDGISSSSSPTGNKHNKQTSCLLPARSLRSTDEASHHSQQADGGVRSLSFSKIFSFRMWAPAGSSLSIDQHQLEHDDDYAAASAGAANKDNKEDDDEEKLMKQVCRSQSVPATSVARRFSGTAKVKGSSSRRVADSSSLTLTLRQRPRLRVVPLCVPLHHHPLDQAASATTGGETKEEEEQQEDIAAQEAQQQIQQLQGVARHANPRHRQNARLLLLPGAAAAADQNETGNAQQVGDHDTAALAISLPFACVLGLFSSLTTTKLVSRRYVRMQAVIAIILSTFAGFSVAVCTNSALLQILRWRARHVVTTTATAADAQGHGSSSRDREPPAPVAVAEPDLEIDLPHAHAPA</sequence>
<evidence type="ECO:0000256" key="1">
    <source>
        <dbReference type="SAM" id="MobiDB-lite"/>
    </source>
</evidence>
<keyword evidence="2" id="KW-1133">Transmembrane helix</keyword>